<keyword evidence="4" id="KW-1185">Reference proteome</keyword>
<name>A0AA88CVL6_FICCA</name>
<accession>A0AA88CVL6</accession>
<gene>
    <name evidence="3" type="ORF">TIFTF001_006068</name>
</gene>
<feature type="region of interest" description="Disordered" evidence="1">
    <location>
        <begin position="61"/>
        <end position="103"/>
    </location>
</feature>
<evidence type="ECO:0000313" key="3">
    <source>
        <dbReference type="EMBL" id="GMN36488.1"/>
    </source>
</evidence>
<organism evidence="3 4">
    <name type="scientific">Ficus carica</name>
    <name type="common">Common fig</name>
    <dbReference type="NCBI Taxonomy" id="3494"/>
    <lineage>
        <taxon>Eukaryota</taxon>
        <taxon>Viridiplantae</taxon>
        <taxon>Streptophyta</taxon>
        <taxon>Embryophyta</taxon>
        <taxon>Tracheophyta</taxon>
        <taxon>Spermatophyta</taxon>
        <taxon>Magnoliopsida</taxon>
        <taxon>eudicotyledons</taxon>
        <taxon>Gunneridae</taxon>
        <taxon>Pentapetalae</taxon>
        <taxon>rosids</taxon>
        <taxon>fabids</taxon>
        <taxon>Rosales</taxon>
        <taxon>Moraceae</taxon>
        <taxon>Ficeae</taxon>
        <taxon>Ficus</taxon>
    </lineage>
</organism>
<dbReference type="EMBL" id="BTGU01000006">
    <property type="protein sequence ID" value="GMN36488.1"/>
    <property type="molecule type" value="Genomic_DNA"/>
</dbReference>
<evidence type="ECO:0000313" key="4">
    <source>
        <dbReference type="Proteomes" id="UP001187192"/>
    </source>
</evidence>
<evidence type="ECO:0000256" key="1">
    <source>
        <dbReference type="SAM" id="MobiDB-lite"/>
    </source>
</evidence>
<proteinExistence type="predicted"/>
<keyword evidence="2" id="KW-0732">Signal</keyword>
<sequence>MAKMSLVLAMMMKELMLFLAPFLLILAVQAMNLVSPSLPSTPFDGFTKRHVTIVTTKVPVTKNNGRKTRNWPYSPPPRKRKSKTSFWPFGSSPPPAKRESEHE</sequence>
<protein>
    <recommendedName>
        <fullName evidence="5">Transmembrane protein</fullName>
    </recommendedName>
</protein>
<feature type="chain" id="PRO_5041671203" description="Transmembrane protein" evidence="2">
    <location>
        <begin position="31"/>
        <end position="103"/>
    </location>
</feature>
<comment type="caution">
    <text evidence="3">The sequence shown here is derived from an EMBL/GenBank/DDBJ whole genome shotgun (WGS) entry which is preliminary data.</text>
</comment>
<feature type="signal peptide" evidence="2">
    <location>
        <begin position="1"/>
        <end position="30"/>
    </location>
</feature>
<dbReference type="Proteomes" id="UP001187192">
    <property type="component" value="Unassembled WGS sequence"/>
</dbReference>
<reference evidence="3" key="1">
    <citation type="submission" date="2023-07" db="EMBL/GenBank/DDBJ databases">
        <title>draft genome sequence of fig (Ficus carica).</title>
        <authorList>
            <person name="Takahashi T."/>
            <person name="Nishimura K."/>
        </authorList>
    </citation>
    <scope>NUCLEOTIDE SEQUENCE</scope>
</reference>
<evidence type="ECO:0000256" key="2">
    <source>
        <dbReference type="SAM" id="SignalP"/>
    </source>
</evidence>
<dbReference type="AlphaFoldDB" id="A0AA88CVL6"/>
<evidence type="ECO:0008006" key="5">
    <source>
        <dbReference type="Google" id="ProtNLM"/>
    </source>
</evidence>